<protein>
    <recommendedName>
        <fullName evidence="2">HTH merR-type domain-containing protein</fullName>
    </recommendedName>
</protein>
<dbReference type="Gene3D" id="1.10.1660.10">
    <property type="match status" value="1"/>
</dbReference>
<feature type="compositionally biased region" description="Pro residues" evidence="1">
    <location>
        <begin position="252"/>
        <end position="280"/>
    </location>
</feature>
<dbReference type="Pfam" id="PF13411">
    <property type="entry name" value="MerR_1"/>
    <property type="match status" value="1"/>
</dbReference>
<gene>
    <name evidence="3" type="ORF">GCM10017774_00050</name>
</gene>
<accession>A0ABQ3LVM7</accession>
<dbReference type="Proteomes" id="UP000605568">
    <property type="component" value="Unassembled WGS sequence"/>
</dbReference>
<dbReference type="EMBL" id="BNAR01000001">
    <property type="protein sequence ID" value="GHH27487.1"/>
    <property type="molecule type" value="Genomic_DNA"/>
</dbReference>
<keyword evidence="4" id="KW-1185">Reference proteome</keyword>
<proteinExistence type="predicted"/>
<feature type="region of interest" description="Disordered" evidence="1">
    <location>
        <begin position="150"/>
        <end position="227"/>
    </location>
</feature>
<evidence type="ECO:0000313" key="3">
    <source>
        <dbReference type="EMBL" id="GHH27487.1"/>
    </source>
</evidence>
<evidence type="ECO:0000259" key="2">
    <source>
        <dbReference type="Pfam" id="PF13411"/>
    </source>
</evidence>
<dbReference type="PRINTS" id="PR01217">
    <property type="entry name" value="PRICHEXTENSN"/>
</dbReference>
<sequence>MIRTRFPTLTLSRLQCHYQGVWTLDELLDRVSAALTAEYSGAPNGRVRDVPDKRAVRWYATTGLVDRPSAMRGRTALYENRHLLQLVALKRLQSEGRTLADIQAELAGATEATLAAIARVPGHLLEVGDAAPAEAVRPRFWAAPVVPAAGPAPTDPAPTPAWAPASAPPTASPTDAPPAAAPAAPPTAAPAAAPAVPPATAPPAQPVAARAVPPAPAPAAPLADASVAPPAAPPVAAIADASIAPGASAPPADQPAPLPAAPPPPPTPLPAPPTAPPTTPPGTYALTGVALPGGAVLLVPGTPTAADRAEIATAARPLLDLLAARGLLDERDQP</sequence>
<organism evidence="3 4">
    <name type="scientific">Lentzea cavernae</name>
    <dbReference type="NCBI Taxonomy" id="2020703"/>
    <lineage>
        <taxon>Bacteria</taxon>
        <taxon>Bacillati</taxon>
        <taxon>Actinomycetota</taxon>
        <taxon>Actinomycetes</taxon>
        <taxon>Pseudonocardiales</taxon>
        <taxon>Pseudonocardiaceae</taxon>
        <taxon>Lentzea</taxon>
    </lineage>
</organism>
<feature type="domain" description="HTH merR-type" evidence="2">
    <location>
        <begin position="53"/>
        <end position="106"/>
    </location>
</feature>
<comment type="caution">
    <text evidence="3">The sequence shown here is derived from an EMBL/GenBank/DDBJ whole genome shotgun (WGS) entry which is preliminary data.</text>
</comment>
<reference evidence="4" key="1">
    <citation type="journal article" date="2019" name="Int. J. Syst. Evol. Microbiol.">
        <title>The Global Catalogue of Microorganisms (GCM) 10K type strain sequencing project: providing services to taxonomists for standard genome sequencing and annotation.</title>
        <authorList>
            <consortium name="The Broad Institute Genomics Platform"/>
            <consortium name="The Broad Institute Genome Sequencing Center for Infectious Disease"/>
            <person name="Wu L."/>
            <person name="Ma J."/>
        </authorList>
    </citation>
    <scope>NUCLEOTIDE SEQUENCE [LARGE SCALE GENOMIC DNA]</scope>
    <source>
        <strain evidence="4">CGMCC 4.7367</strain>
    </source>
</reference>
<dbReference type="InterPro" id="IPR000551">
    <property type="entry name" value="MerR-type_HTH_dom"/>
</dbReference>
<feature type="compositionally biased region" description="Pro residues" evidence="1">
    <location>
        <begin position="153"/>
        <end position="188"/>
    </location>
</feature>
<feature type="region of interest" description="Disordered" evidence="1">
    <location>
        <begin position="245"/>
        <end position="284"/>
    </location>
</feature>
<evidence type="ECO:0000256" key="1">
    <source>
        <dbReference type="SAM" id="MobiDB-lite"/>
    </source>
</evidence>
<name>A0ABQ3LVM7_9PSEU</name>
<evidence type="ECO:0000313" key="4">
    <source>
        <dbReference type="Proteomes" id="UP000605568"/>
    </source>
</evidence>
<feature type="compositionally biased region" description="Pro residues" evidence="1">
    <location>
        <begin position="195"/>
        <end position="205"/>
    </location>
</feature>
<dbReference type="InterPro" id="IPR009061">
    <property type="entry name" value="DNA-bd_dom_put_sf"/>
</dbReference>
<dbReference type="SUPFAM" id="SSF46955">
    <property type="entry name" value="Putative DNA-binding domain"/>
    <property type="match status" value="1"/>
</dbReference>